<keyword evidence="4" id="KW-0281">Fimbrium</keyword>
<sequence>MNKIAVATGFALALCAGAANAGPLASGAGKTVTVNGGTVHFQGKLVAAPCAVSDDTSDQTVKLGEYTTHHFAKKGSLGVVKPFEIKLEDCDTSTASSAAVAFSGIADATDPTLLAINQDDSTSGSATATGVAIKIMDNASKIVKLDGSTFTDKTTILDGDNTPALKFTAQYVGVSDSGATGGDANADVNFIMQYQ</sequence>
<name>A0AB38NYL0_9ENTR</name>
<organism evidence="7 8">
    <name type="scientific">Enterobacter cancerogenus</name>
    <dbReference type="NCBI Taxonomy" id="69218"/>
    <lineage>
        <taxon>Bacteria</taxon>
        <taxon>Pseudomonadati</taxon>
        <taxon>Pseudomonadota</taxon>
        <taxon>Gammaproteobacteria</taxon>
        <taxon>Enterobacterales</taxon>
        <taxon>Enterobacteriaceae</taxon>
        <taxon>Enterobacter</taxon>
        <taxon>Enterobacter cloacae complex</taxon>
    </lineage>
</organism>
<evidence type="ECO:0000256" key="4">
    <source>
        <dbReference type="ARBA" id="ARBA00023263"/>
    </source>
</evidence>
<feature type="signal peptide" evidence="5">
    <location>
        <begin position="1"/>
        <end position="21"/>
    </location>
</feature>
<dbReference type="GO" id="GO:0009289">
    <property type="term" value="C:pilus"/>
    <property type="evidence" value="ECO:0007669"/>
    <property type="project" value="UniProtKB-SubCell"/>
</dbReference>
<gene>
    <name evidence="7" type="primary">fimA</name>
    <name evidence="7" type="ORF">EcCFBP13530_23210</name>
</gene>
<dbReference type="GO" id="GO:0043709">
    <property type="term" value="P:cell adhesion involved in single-species biofilm formation"/>
    <property type="evidence" value="ECO:0007669"/>
    <property type="project" value="TreeGrafter"/>
</dbReference>
<dbReference type="InterPro" id="IPR008966">
    <property type="entry name" value="Adhesion_dom_sf"/>
</dbReference>
<evidence type="ECO:0000313" key="7">
    <source>
        <dbReference type="EMBL" id="TKK13069.1"/>
    </source>
</evidence>
<dbReference type="Pfam" id="PF00419">
    <property type="entry name" value="Fimbrial"/>
    <property type="match status" value="1"/>
</dbReference>
<dbReference type="Proteomes" id="UP000306327">
    <property type="component" value="Unassembled WGS sequence"/>
</dbReference>
<dbReference type="InterPro" id="IPR036937">
    <property type="entry name" value="Adhesion_dom_fimbrial_sf"/>
</dbReference>
<comment type="caution">
    <text evidence="7">The sequence shown here is derived from an EMBL/GenBank/DDBJ whole genome shotgun (WGS) entry which is preliminary data.</text>
</comment>
<dbReference type="SUPFAM" id="SSF49401">
    <property type="entry name" value="Bacterial adhesins"/>
    <property type="match status" value="1"/>
</dbReference>
<reference evidence="7 8" key="1">
    <citation type="journal article" date="2019" name="Sci. Rep.">
        <title>Differences in resource use lead to coexistence of seed-transmitted microbial populations.</title>
        <authorList>
            <person name="Torres-Cortes G."/>
            <person name="Garcia B.J."/>
            <person name="Compant S."/>
            <person name="Rezki S."/>
            <person name="Jones P."/>
            <person name="Preveaux A."/>
            <person name="Briand M."/>
            <person name="Roulet A."/>
            <person name="Bouchez O."/>
            <person name="Jacobson D."/>
            <person name="Barret M."/>
        </authorList>
    </citation>
    <scope>NUCLEOTIDE SEQUENCE [LARGE SCALE GENOMIC DNA]</scope>
    <source>
        <strain evidence="7 8">CFBP13530</strain>
    </source>
</reference>
<dbReference type="PANTHER" id="PTHR33420">
    <property type="entry name" value="FIMBRIAL SUBUNIT ELFA-RELATED"/>
    <property type="match status" value="1"/>
</dbReference>
<proteinExistence type="inferred from homology"/>
<evidence type="ECO:0000259" key="6">
    <source>
        <dbReference type="Pfam" id="PF00419"/>
    </source>
</evidence>
<dbReference type="RefSeq" id="WP_137273565.1">
    <property type="nucleotide sequence ID" value="NZ_QGAL01000015.1"/>
</dbReference>
<protein>
    <submittedName>
        <fullName evidence="7">Type-1 fimbrial protein subunit A</fullName>
    </submittedName>
</protein>
<evidence type="ECO:0000256" key="1">
    <source>
        <dbReference type="ARBA" id="ARBA00004561"/>
    </source>
</evidence>
<dbReference type="InterPro" id="IPR000259">
    <property type="entry name" value="Adhesion_dom_fimbrial"/>
</dbReference>
<dbReference type="InterPro" id="IPR050263">
    <property type="entry name" value="Bact_Fimbrial_Adh_Pro"/>
</dbReference>
<dbReference type="PANTHER" id="PTHR33420:SF12">
    <property type="entry name" value="FIMBRIN-LIKE PROTEIN FIMI-RELATED"/>
    <property type="match status" value="1"/>
</dbReference>
<dbReference type="Gene3D" id="2.60.40.1090">
    <property type="entry name" value="Fimbrial-type adhesion domain"/>
    <property type="match status" value="1"/>
</dbReference>
<comment type="subcellular location">
    <subcellularLocation>
        <location evidence="1">Fimbrium</location>
    </subcellularLocation>
</comment>
<comment type="similarity">
    <text evidence="2">Belongs to the fimbrial protein family.</text>
</comment>
<keyword evidence="3 5" id="KW-0732">Signal</keyword>
<feature type="chain" id="PRO_5044347448" evidence="5">
    <location>
        <begin position="22"/>
        <end position="195"/>
    </location>
</feature>
<evidence type="ECO:0000256" key="2">
    <source>
        <dbReference type="ARBA" id="ARBA00006671"/>
    </source>
</evidence>
<dbReference type="AlphaFoldDB" id="A0AB38NYL0"/>
<dbReference type="NCBIfam" id="NF011741">
    <property type="entry name" value="PRK15194.1"/>
    <property type="match status" value="1"/>
</dbReference>
<evidence type="ECO:0000256" key="3">
    <source>
        <dbReference type="ARBA" id="ARBA00022729"/>
    </source>
</evidence>
<dbReference type="EMBL" id="QGAL01000015">
    <property type="protein sequence ID" value="TKK13069.1"/>
    <property type="molecule type" value="Genomic_DNA"/>
</dbReference>
<accession>A0AB38NYL0</accession>
<evidence type="ECO:0000256" key="5">
    <source>
        <dbReference type="SAM" id="SignalP"/>
    </source>
</evidence>
<feature type="domain" description="Fimbrial-type adhesion" evidence="6">
    <location>
        <begin position="39"/>
        <end position="195"/>
    </location>
</feature>
<evidence type="ECO:0000313" key="8">
    <source>
        <dbReference type="Proteomes" id="UP000306327"/>
    </source>
</evidence>